<evidence type="ECO:0000313" key="2">
    <source>
        <dbReference type="Proteomes" id="UP000279446"/>
    </source>
</evidence>
<organism evidence="1 2">
    <name type="scientific">Paenibacillus anaericanus</name>
    <dbReference type="NCBI Taxonomy" id="170367"/>
    <lineage>
        <taxon>Bacteria</taxon>
        <taxon>Bacillati</taxon>
        <taxon>Bacillota</taxon>
        <taxon>Bacilli</taxon>
        <taxon>Bacillales</taxon>
        <taxon>Paenibacillaceae</taxon>
        <taxon>Paenibacillus</taxon>
    </lineage>
</organism>
<evidence type="ECO:0000313" key="1">
    <source>
        <dbReference type="EMBL" id="RUT39530.1"/>
    </source>
</evidence>
<reference evidence="1 2" key="1">
    <citation type="submission" date="2018-12" db="EMBL/GenBank/DDBJ databases">
        <authorList>
            <person name="Sun L."/>
            <person name="Chen Z."/>
        </authorList>
    </citation>
    <scope>NUCLEOTIDE SEQUENCE [LARGE SCALE GENOMIC DNA]</scope>
    <source>
        <strain evidence="1 2">DSM 15890</strain>
    </source>
</reference>
<comment type="caution">
    <text evidence="1">The sequence shown here is derived from an EMBL/GenBank/DDBJ whole genome shotgun (WGS) entry which is preliminary data.</text>
</comment>
<name>A0A3S1E7D7_9BACL</name>
<keyword evidence="2" id="KW-1185">Reference proteome</keyword>
<dbReference type="AlphaFoldDB" id="A0A3S1E7D7"/>
<gene>
    <name evidence="1" type="ORF">EJP82_25970</name>
</gene>
<dbReference type="EMBL" id="RZNY01000043">
    <property type="protein sequence ID" value="RUT39530.1"/>
    <property type="molecule type" value="Genomic_DNA"/>
</dbReference>
<dbReference type="RefSeq" id="WP_127194971.1">
    <property type="nucleotide sequence ID" value="NZ_RZNY01000043.1"/>
</dbReference>
<protein>
    <submittedName>
        <fullName evidence="1">Uncharacterized protein</fullName>
    </submittedName>
</protein>
<dbReference type="OrthoDB" id="1985886at2"/>
<dbReference type="Proteomes" id="UP000279446">
    <property type="component" value="Unassembled WGS sequence"/>
</dbReference>
<accession>A0A3S1E7D7</accession>
<sequence>MKPLSIILLFLIIALGLGMSQDARHQINERHEQTQKEYANAFQAAVDDTGAYLARFEAQQVTSGIRYQREKQLEFDMDILNVFYDNLALKFGIESNPVAIQNLKVHIPALVLFQYNGYVLITLEDQLNSSGQMELKPVFWPIRAYNYTLKNGSILYFTLDDQVTIYDKDYNRFLQGSFSEIQANNGTAFTAPLNDLQMFREMRQNTITTLVEQDLGGAINGHLEVAKRLGLNIQFTIPRGLNEQSIQNVGFMAFIQGYPLPGGERLNTFSFGGSAVIQRKPLVGVVMGSGEHRAYPQKCVPTTGATHIENLYDAEEAVLKGYFVQECAP</sequence>
<proteinExistence type="predicted"/>